<sequence>MSKLSDLLGSSAPDLRYAVIAHCIDTQLLAPRIVPVSTHGFISLPSDETANAYFAPRINDLPTFERALFSEGKLSGRSSSNKTQISLVNSDGGLDFIYPFAWAGRPLLFYVGGEGFSFSDYGLVTILTCDEPTFTDELVTLPLQDVSFYLDREIQRTSYLGTGGAEGSGQLYGKLKPDAWGCCRHVEPVYLGVDTATGRHSFGIGSGPIVGVLNLWDRGSKLTYAADGVTPQPGEYIVDVNTGTITLGGAFLGPIQVDVLGRRYLAVSSSSPVTIGLGTKTFTVEVGGSSGGDDDDGNGGSGGDERQISFGMRVRCLLATDPGGTWMDGVVTGTRPGNTITVNVDSYRSTGLNPSSSWIICPWGTVAGIMHAMAEALDLTEQQGYQDSAARIALNDLLPATAGYWVPQGGNGLQLLDAVAEGGGCYWYITRANTFRTGRIDLPSGEPDAAFDDLTITSINRITTGQPTYKFTLKFRRNWSTLSTDQIAGVAEAATFTEEWSAAFGTYPPALLTYQSTKSVEIETVFDEFNPAQTELARQFSFFGVRRDYFKITLKQALLSLSLGMVVSIKTGRYGLSAGKLFRIVDLKEYYETGLVEIGVFG</sequence>
<dbReference type="AlphaFoldDB" id="A0A1I4FMS8"/>
<dbReference type="OrthoDB" id="973813at2"/>
<feature type="region of interest" description="Disordered" evidence="1">
    <location>
        <begin position="286"/>
        <end position="306"/>
    </location>
</feature>
<dbReference type="STRING" id="414703.SAMN04488125_110108"/>
<keyword evidence="3" id="KW-1185">Reference proteome</keyword>
<name>A0A1I4FMS8_9HYPH</name>
<dbReference type="RefSeq" id="WP_091946909.1">
    <property type="nucleotide sequence ID" value="NZ_FOSV01000010.1"/>
</dbReference>
<reference evidence="3" key="1">
    <citation type="submission" date="2016-10" db="EMBL/GenBank/DDBJ databases">
        <authorList>
            <person name="Varghese N."/>
            <person name="Submissions S."/>
        </authorList>
    </citation>
    <scope>NUCLEOTIDE SEQUENCE [LARGE SCALE GENOMIC DNA]</scope>
    <source>
        <strain evidence="3">CGMCC 1.6474</strain>
    </source>
</reference>
<protein>
    <submittedName>
        <fullName evidence="2">Uncharacterized protein</fullName>
    </submittedName>
</protein>
<evidence type="ECO:0000313" key="2">
    <source>
        <dbReference type="EMBL" id="SFL18803.1"/>
    </source>
</evidence>
<evidence type="ECO:0000256" key="1">
    <source>
        <dbReference type="SAM" id="MobiDB-lite"/>
    </source>
</evidence>
<gene>
    <name evidence="2" type="ORF">SAMN04488125_110108</name>
</gene>
<dbReference type="Proteomes" id="UP000198804">
    <property type="component" value="Unassembled WGS sequence"/>
</dbReference>
<accession>A0A1I4FMS8</accession>
<evidence type="ECO:0000313" key="3">
    <source>
        <dbReference type="Proteomes" id="UP000198804"/>
    </source>
</evidence>
<proteinExistence type="predicted"/>
<dbReference type="EMBL" id="FOSV01000010">
    <property type="protein sequence ID" value="SFL18803.1"/>
    <property type="molecule type" value="Genomic_DNA"/>
</dbReference>
<organism evidence="2 3">
    <name type="scientific">Methylorubrum salsuginis</name>
    <dbReference type="NCBI Taxonomy" id="414703"/>
    <lineage>
        <taxon>Bacteria</taxon>
        <taxon>Pseudomonadati</taxon>
        <taxon>Pseudomonadota</taxon>
        <taxon>Alphaproteobacteria</taxon>
        <taxon>Hyphomicrobiales</taxon>
        <taxon>Methylobacteriaceae</taxon>
        <taxon>Methylorubrum</taxon>
    </lineage>
</organism>